<dbReference type="EMBL" id="JASCZI010211612">
    <property type="protein sequence ID" value="MED6195103.1"/>
    <property type="molecule type" value="Genomic_DNA"/>
</dbReference>
<protein>
    <submittedName>
        <fullName evidence="1">Uncharacterized protein</fullName>
    </submittedName>
</protein>
<comment type="caution">
    <text evidence="1">The sequence shown here is derived from an EMBL/GenBank/DDBJ whole genome shotgun (WGS) entry which is preliminary data.</text>
</comment>
<sequence>MVASKLLYCPSIDHASIQSAHSERKKRVTALAEVAQNGDDVSQMVLGWKNGARVDLQ</sequence>
<dbReference type="Proteomes" id="UP001341840">
    <property type="component" value="Unassembled WGS sequence"/>
</dbReference>
<accession>A0ABU6XDR7</accession>
<name>A0ABU6XDR7_9FABA</name>
<evidence type="ECO:0000313" key="1">
    <source>
        <dbReference type="EMBL" id="MED6195103.1"/>
    </source>
</evidence>
<proteinExistence type="predicted"/>
<gene>
    <name evidence="1" type="ORF">PIB30_034843</name>
</gene>
<evidence type="ECO:0000313" key="2">
    <source>
        <dbReference type="Proteomes" id="UP001341840"/>
    </source>
</evidence>
<reference evidence="1 2" key="1">
    <citation type="journal article" date="2023" name="Plants (Basel)">
        <title>Bridging the Gap: Combining Genomics and Transcriptomics Approaches to Understand Stylosanthes scabra, an Orphan Legume from the Brazilian Caatinga.</title>
        <authorList>
            <person name="Ferreira-Neto J.R.C."/>
            <person name="da Silva M.D."/>
            <person name="Binneck E."/>
            <person name="de Melo N.F."/>
            <person name="da Silva R.H."/>
            <person name="de Melo A.L.T.M."/>
            <person name="Pandolfi V."/>
            <person name="Bustamante F.O."/>
            <person name="Brasileiro-Vidal A.C."/>
            <person name="Benko-Iseppon A.M."/>
        </authorList>
    </citation>
    <scope>NUCLEOTIDE SEQUENCE [LARGE SCALE GENOMIC DNA]</scope>
    <source>
        <tissue evidence="1">Leaves</tissue>
    </source>
</reference>
<keyword evidence="2" id="KW-1185">Reference proteome</keyword>
<organism evidence="1 2">
    <name type="scientific">Stylosanthes scabra</name>
    <dbReference type="NCBI Taxonomy" id="79078"/>
    <lineage>
        <taxon>Eukaryota</taxon>
        <taxon>Viridiplantae</taxon>
        <taxon>Streptophyta</taxon>
        <taxon>Embryophyta</taxon>
        <taxon>Tracheophyta</taxon>
        <taxon>Spermatophyta</taxon>
        <taxon>Magnoliopsida</taxon>
        <taxon>eudicotyledons</taxon>
        <taxon>Gunneridae</taxon>
        <taxon>Pentapetalae</taxon>
        <taxon>rosids</taxon>
        <taxon>fabids</taxon>
        <taxon>Fabales</taxon>
        <taxon>Fabaceae</taxon>
        <taxon>Papilionoideae</taxon>
        <taxon>50 kb inversion clade</taxon>
        <taxon>dalbergioids sensu lato</taxon>
        <taxon>Dalbergieae</taxon>
        <taxon>Pterocarpus clade</taxon>
        <taxon>Stylosanthes</taxon>
    </lineage>
</organism>